<comment type="similarity">
    <text evidence="2 9">Belongs to the short-chain dehydrogenases/reductases (SDR) family.</text>
</comment>
<protein>
    <recommendedName>
        <fullName evidence="7 8">2,3-dihydro-2,3-dihydroxybenzoate dehydrogenase</fullName>
        <ecNumber evidence="6 8">1.3.1.28</ecNumber>
    </recommendedName>
</protein>
<dbReference type="SUPFAM" id="SSF51735">
    <property type="entry name" value="NAD(P)-binding Rossmann-fold domains"/>
    <property type="match status" value="1"/>
</dbReference>
<dbReference type="GO" id="GO:0016616">
    <property type="term" value="F:oxidoreductase activity, acting on the CH-OH group of donors, NAD or NADP as acceptor"/>
    <property type="evidence" value="ECO:0007669"/>
    <property type="project" value="TreeGrafter"/>
</dbReference>
<evidence type="ECO:0000256" key="5">
    <source>
        <dbReference type="ARBA" id="ARBA00052874"/>
    </source>
</evidence>
<dbReference type="AlphaFoldDB" id="A0A377STH0"/>
<keyword evidence="4" id="KW-0520">NAD</keyword>
<keyword evidence="13" id="KW-1185">Reference proteome</keyword>
<dbReference type="GO" id="GO:0019290">
    <property type="term" value="P:siderophore biosynthetic process"/>
    <property type="evidence" value="ECO:0007669"/>
    <property type="project" value="InterPro"/>
</dbReference>
<sequence length="261" mass="27458">MQDQLYRGKVAIVTGAAQGIGAAVVQALSRQGAIVAALDIQAERLQAVALQYRLEGLAVHAYSVDMRSSSRISEVVGQIEAELGPVAVLVNAAGILHMSAISTMSDEDWENTFAVNTHGPFYLSRAVAQCMIPRRSGAIVTVGSNAAEVPRLQMAAYAASKAAVGHFTKCLGLELAEYGIRCNIVSPGSTDTAMQRQLWQDESDVQKVIAGSLPGYRTGIPLGRIADAEDIAASVLFLLSPGARHITMHNLCVDGGATLGI</sequence>
<dbReference type="InterPro" id="IPR020904">
    <property type="entry name" value="Sc_DH/Rdtase_CS"/>
</dbReference>
<proteinExistence type="inferred from homology"/>
<dbReference type="InterPro" id="IPR003560">
    <property type="entry name" value="DHB_DH"/>
</dbReference>
<dbReference type="PRINTS" id="PR00080">
    <property type="entry name" value="SDRFAMILY"/>
</dbReference>
<evidence type="ECO:0000256" key="9">
    <source>
        <dbReference type="RuleBase" id="RU000363"/>
    </source>
</evidence>
<evidence type="ECO:0000256" key="1">
    <source>
        <dbReference type="ARBA" id="ARBA00004924"/>
    </source>
</evidence>
<evidence type="ECO:0000313" key="13">
    <source>
        <dbReference type="Proteomes" id="UP000295794"/>
    </source>
</evidence>
<dbReference type="PRINTS" id="PR01397">
    <property type="entry name" value="DHBDHDRGNASE"/>
</dbReference>
<dbReference type="PROSITE" id="PS00061">
    <property type="entry name" value="ADH_SHORT"/>
    <property type="match status" value="1"/>
</dbReference>
<evidence type="ECO:0000256" key="8">
    <source>
        <dbReference type="NCBIfam" id="TIGR04316"/>
    </source>
</evidence>
<comment type="catalytic activity">
    <reaction evidence="5">
        <text>(2S,3S)-2,3-dihydroxy-2,3-dihydrobenzoate + NAD(+) = 2,3-dihydroxybenzoate + NADH + H(+)</text>
        <dbReference type="Rhea" id="RHEA:23824"/>
        <dbReference type="ChEBI" id="CHEBI:15378"/>
        <dbReference type="ChEBI" id="CHEBI:36654"/>
        <dbReference type="ChEBI" id="CHEBI:57540"/>
        <dbReference type="ChEBI" id="CHEBI:57945"/>
        <dbReference type="ChEBI" id="CHEBI:58764"/>
        <dbReference type="EC" id="1.3.1.28"/>
    </reaction>
</comment>
<evidence type="ECO:0000313" key="11">
    <source>
        <dbReference type="EMBL" id="TCU86239.1"/>
    </source>
</evidence>
<evidence type="ECO:0000256" key="4">
    <source>
        <dbReference type="ARBA" id="ARBA00023027"/>
    </source>
</evidence>
<dbReference type="PANTHER" id="PTHR42760:SF115">
    <property type="entry name" value="3-OXOACYL-[ACYL-CARRIER-PROTEIN] REDUCTASE FABG"/>
    <property type="match status" value="1"/>
</dbReference>
<dbReference type="GO" id="GO:0008667">
    <property type="term" value="F:2,3-dihydro-2,3-dihydroxybenzoate dehydrogenase activity"/>
    <property type="evidence" value="ECO:0007669"/>
    <property type="project" value="UniProtKB-UniRule"/>
</dbReference>
<accession>A0A377STH0</accession>
<evidence type="ECO:0000256" key="7">
    <source>
        <dbReference type="ARBA" id="ARBA00067530"/>
    </source>
</evidence>
<dbReference type="InterPro" id="IPR002347">
    <property type="entry name" value="SDR_fam"/>
</dbReference>
<evidence type="ECO:0000313" key="12">
    <source>
        <dbReference type="Proteomes" id="UP000255108"/>
    </source>
</evidence>
<dbReference type="NCBIfam" id="TIGR04316">
    <property type="entry name" value="dhbA_paeA"/>
    <property type="match status" value="1"/>
</dbReference>
<evidence type="ECO:0000256" key="3">
    <source>
        <dbReference type="ARBA" id="ARBA00023002"/>
    </source>
</evidence>
<dbReference type="Pfam" id="PF00106">
    <property type="entry name" value="adh_short"/>
    <property type="match status" value="1"/>
</dbReference>
<evidence type="ECO:0000256" key="2">
    <source>
        <dbReference type="ARBA" id="ARBA00006484"/>
    </source>
</evidence>
<gene>
    <name evidence="10" type="primary">dhbA</name>
    <name evidence="11" type="ORF">EV682_106124</name>
    <name evidence="10" type="ORF">NCTC11159_03190</name>
</gene>
<dbReference type="OrthoDB" id="156828at2"/>
<dbReference type="FunFam" id="3.40.50.720:FF:000160">
    <property type="entry name" value="2,3-dihydro-2,3-dihydroxybenzoate dehydrogenase"/>
    <property type="match status" value="1"/>
</dbReference>
<dbReference type="RefSeq" id="WP_115228428.1">
    <property type="nucleotide sequence ID" value="NZ_CAWOLO010000006.1"/>
</dbReference>
<dbReference type="PANTHER" id="PTHR42760">
    <property type="entry name" value="SHORT-CHAIN DEHYDROGENASES/REDUCTASES FAMILY MEMBER"/>
    <property type="match status" value="1"/>
</dbReference>
<name>A0A377STH0_9NEIS</name>
<reference evidence="10 12" key="1">
    <citation type="submission" date="2018-06" db="EMBL/GenBank/DDBJ databases">
        <authorList>
            <consortium name="Pathogen Informatics"/>
            <person name="Doyle S."/>
        </authorList>
    </citation>
    <scope>NUCLEOTIDE SEQUENCE [LARGE SCALE GENOMIC DNA]</scope>
    <source>
        <strain evidence="10 12">NCTC11159</strain>
    </source>
</reference>
<keyword evidence="3 10" id="KW-0560">Oxidoreductase</keyword>
<evidence type="ECO:0000313" key="10">
    <source>
        <dbReference type="EMBL" id="STR44650.1"/>
    </source>
</evidence>
<evidence type="ECO:0000256" key="6">
    <source>
        <dbReference type="ARBA" id="ARBA00066334"/>
    </source>
</evidence>
<dbReference type="InterPro" id="IPR036291">
    <property type="entry name" value="NAD(P)-bd_dom_sf"/>
</dbReference>
<comment type="pathway">
    <text evidence="1">Siderophore biosynthesis.</text>
</comment>
<dbReference type="Proteomes" id="UP000255108">
    <property type="component" value="Unassembled WGS sequence"/>
</dbReference>
<dbReference type="Gene3D" id="3.40.50.720">
    <property type="entry name" value="NAD(P)-binding Rossmann-like Domain"/>
    <property type="match status" value="1"/>
</dbReference>
<dbReference type="EMBL" id="SMBT01000006">
    <property type="protein sequence ID" value="TCU86239.1"/>
    <property type="molecule type" value="Genomic_DNA"/>
</dbReference>
<dbReference type="EC" id="1.3.1.28" evidence="6 8"/>
<dbReference type="Proteomes" id="UP000295794">
    <property type="component" value="Unassembled WGS sequence"/>
</dbReference>
<dbReference type="NCBIfam" id="NF006074">
    <property type="entry name" value="PRK08220.1"/>
    <property type="match status" value="1"/>
</dbReference>
<dbReference type="EMBL" id="UGHR01000003">
    <property type="protein sequence ID" value="STR44650.1"/>
    <property type="molecule type" value="Genomic_DNA"/>
</dbReference>
<reference evidence="11 13" key="2">
    <citation type="submission" date="2019-03" db="EMBL/GenBank/DDBJ databases">
        <title>Genomic Encyclopedia of Type Strains, Phase IV (KMG-IV): sequencing the most valuable type-strain genomes for metagenomic binning, comparative biology and taxonomic classification.</title>
        <authorList>
            <person name="Goeker M."/>
        </authorList>
    </citation>
    <scope>NUCLEOTIDE SEQUENCE [LARGE SCALE GENOMIC DNA]</scope>
    <source>
        <strain evidence="11 13">DSM 3764</strain>
    </source>
</reference>
<organism evidence="10 12">
    <name type="scientific">Iodobacter fluviatilis</name>
    <dbReference type="NCBI Taxonomy" id="537"/>
    <lineage>
        <taxon>Bacteria</taxon>
        <taxon>Pseudomonadati</taxon>
        <taxon>Pseudomonadota</taxon>
        <taxon>Betaproteobacteria</taxon>
        <taxon>Neisseriales</taxon>
        <taxon>Chitinibacteraceae</taxon>
        <taxon>Iodobacter</taxon>
    </lineage>
</organism>